<evidence type="ECO:0000256" key="7">
    <source>
        <dbReference type="PROSITE-ProRule" id="PRU00289"/>
    </source>
</evidence>
<comment type="caution">
    <text evidence="11">The sequence shown here is derived from an EMBL/GenBank/DDBJ whole genome shotgun (WGS) entry which is preliminary data.</text>
</comment>
<comment type="similarity">
    <text evidence="1">Belongs to the FtsK/SpoIIIE/SftA family.</text>
</comment>
<dbReference type="SUPFAM" id="SSF55608">
    <property type="entry name" value="Homing endonucleases"/>
    <property type="match status" value="1"/>
</dbReference>
<evidence type="ECO:0000256" key="2">
    <source>
        <dbReference type="ARBA" id="ARBA00022741"/>
    </source>
</evidence>
<feature type="transmembrane region" description="Helical" evidence="8">
    <location>
        <begin position="72"/>
        <end position="92"/>
    </location>
</feature>
<dbReference type="SMART" id="SM00306">
    <property type="entry name" value="HintN"/>
    <property type="match status" value="1"/>
</dbReference>
<evidence type="ECO:0000313" key="11">
    <source>
        <dbReference type="EMBL" id="PIV10474.1"/>
    </source>
</evidence>
<keyword evidence="5" id="KW-0651">Protein splicing</keyword>
<keyword evidence="8" id="KW-0472">Membrane</keyword>
<dbReference type="AlphaFoldDB" id="A0A2M7BV77"/>
<evidence type="ECO:0000256" key="3">
    <source>
        <dbReference type="ARBA" id="ARBA00022813"/>
    </source>
</evidence>
<dbReference type="PANTHER" id="PTHR22683">
    <property type="entry name" value="SPORULATION PROTEIN RELATED"/>
    <property type="match status" value="1"/>
</dbReference>
<evidence type="ECO:0000256" key="8">
    <source>
        <dbReference type="SAM" id="Phobius"/>
    </source>
</evidence>
<evidence type="ECO:0000256" key="5">
    <source>
        <dbReference type="ARBA" id="ARBA00023000"/>
    </source>
</evidence>
<keyword evidence="4 7" id="KW-0067">ATP-binding</keyword>
<dbReference type="InterPro" id="IPR041027">
    <property type="entry name" value="FtsK_alpha"/>
</dbReference>
<name>A0A2M7BV77_9BACT</name>
<dbReference type="InterPro" id="IPR006141">
    <property type="entry name" value="Intein_N"/>
</dbReference>
<feature type="transmembrane region" description="Helical" evidence="8">
    <location>
        <begin position="99"/>
        <end position="118"/>
    </location>
</feature>
<keyword evidence="2 7" id="KW-0547">Nucleotide-binding</keyword>
<sequence length="956" mass="107242">MAKKKRPKKNKKTIEKWVKKPMRLALPKESKRRIWGILIFILAAIVALGFFDLAGAAGKTILASLTFLIGRAVFLLPLILVLGGLVFLITPYQKFSGGITLAIFLLVLGTSGILESVAPGSKLGGYFGYTAGPLLELFGFWVTQIIFGGVVVIGGLIFWYLLKRPVSKEAKEEKKPSFAKASEGKPSLIRKIFAPKFRVKEIEPEIREAPVKAPLIELKPKPLTQLPSRGVVGGEYQPPPLDLLEAEKGMPSAGDTRINSAIIKKTLENFDIPVEMSEINIGPTVTQYTLKPAEGIKLSKITTLANDLSLALAAHPLRIEAPIPGKSLVGIEVPNRVRAQVRLRDLISNPDFQNSVSNLTFVLGRDVSGKSLYTDLAKMPHLLVAGSTGTGKTCAADTLTFTEKGLLTFEELYPLPLNSEADFKIKVVSRDGIEITEKIYNNGICQFYKLTTARGYQIEATAEHPLWVINENGSCGWKPASLIRKGDYVAISREPALFGNRIDISDFKPSRIKAYHRKISFPERMTPQLAEFLGFLTADGGLSIEKGGTHRVVYTQANSHLSRLYKKSLKELFGITQFIEKRSGSDPKNRAFDIVIGSKHLKEFLAYLGMDSWRSPQKEIPRAIREAPKEMVAAYLRAIFDNDGYVGEKSIEFCISSKKLAFQVHLMLLNFGIVSSLAIKKVKNYSQNEYYRLSIFGEEVRKFIREIGFIRKEKYKKAERFLKLSSNPNVDLIPHVSSLLRRMGQKYLNSFARLTNQGWKYQSGILVPKYAFNSLTSYNSGERAPSYQALERILDFYQPIFKEPEYQKLNEISKRNFYWDKVEKITQTSGVGYDFFVPGSDSFIGNGFVNHNTIFLNSLILSLLYQNGPGILRFIFVDPKRVEFSVYNGLPHLLTPVIFDAQKTVNALHWLTSEMERRFDVLSAEKARDIGSYNEIVLRNEGEPMPFIVLIIDELA</sequence>
<dbReference type="Gene3D" id="3.40.50.300">
    <property type="entry name" value="P-loop containing nucleotide triphosphate hydrolases"/>
    <property type="match status" value="2"/>
</dbReference>
<feature type="binding site" evidence="7">
    <location>
        <begin position="846"/>
        <end position="853"/>
    </location>
    <ligand>
        <name>ATP</name>
        <dbReference type="ChEBI" id="CHEBI:30616"/>
    </ligand>
</feature>
<dbReference type="PANTHER" id="PTHR22683:SF41">
    <property type="entry name" value="DNA TRANSLOCASE FTSK"/>
    <property type="match status" value="1"/>
</dbReference>
<dbReference type="InterPro" id="IPR002543">
    <property type="entry name" value="FtsK_dom"/>
</dbReference>
<feature type="domain" description="FtsK" evidence="10">
    <location>
        <begin position="828"/>
        <end position="956"/>
    </location>
</feature>
<dbReference type="GO" id="GO:0003677">
    <property type="term" value="F:DNA binding"/>
    <property type="evidence" value="ECO:0007669"/>
    <property type="project" value="UniProtKB-KW"/>
</dbReference>
<dbReference type="SUPFAM" id="SSF103473">
    <property type="entry name" value="MFS general substrate transporter"/>
    <property type="match status" value="1"/>
</dbReference>
<evidence type="ECO:0000256" key="4">
    <source>
        <dbReference type="ARBA" id="ARBA00022840"/>
    </source>
</evidence>
<evidence type="ECO:0008006" key="13">
    <source>
        <dbReference type="Google" id="ProtNLM"/>
    </source>
</evidence>
<dbReference type="InterPro" id="IPR027434">
    <property type="entry name" value="Homing_endonucl"/>
</dbReference>
<dbReference type="EMBL" id="PEUX01000005">
    <property type="protein sequence ID" value="PIV10474.1"/>
    <property type="molecule type" value="Genomic_DNA"/>
</dbReference>
<dbReference type="PROSITE" id="PS50901">
    <property type="entry name" value="FTSK"/>
    <property type="match status" value="1"/>
</dbReference>
<evidence type="ECO:0000256" key="6">
    <source>
        <dbReference type="ARBA" id="ARBA00023125"/>
    </source>
</evidence>
<dbReference type="InterPro" id="IPR006142">
    <property type="entry name" value="INTEIN"/>
</dbReference>
<dbReference type="GO" id="GO:0016539">
    <property type="term" value="P:intein-mediated protein splicing"/>
    <property type="evidence" value="ECO:0007669"/>
    <property type="project" value="InterPro"/>
</dbReference>
<evidence type="ECO:0000259" key="10">
    <source>
        <dbReference type="PROSITE" id="PS50901"/>
    </source>
</evidence>
<dbReference type="InterPro" id="IPR003587">
    <property type="entry name" value="Hint_dom_N"/>
</dbReference>
<dbReference type="CDD" id="cd00081">
    <property type="entry name" value="Hint"/>
    <property type="match status" value="1"/>
</dbReference>
<feature type="domain" description="DOD-type homing endonuclease" evidence="9">
    <location>
        <begin position="532"/>
        <end position="673"/>
    </location>
</feature>
<dbReference type="InterPro" id="IPR003586">
    <property type="entry name" value="Hint_dom_C"/>
</dbReference>
<dbReference type="Pfam" id="PF14528">
    <property type="entry name" value="LAGLIDADG_3"/>
    <property type="match status" value="2"/>
</dbReference>
<protein>
    <recommendedName>
        <fullName evidence="13">DOD-type homing endonuclease domain-containing protein</fullName>
    </recommendedName>
</protein>
<reference evidence="12" key="1">
    <citation type="submission" date="2017-09" db="EMBL/GenBank/DDBJ databases">
        <title>Depth-based differentiation of microbial function through sediment-hosted aquifers and enrichment of novel symbionts in the deep terrestrial subsurface.</title>
        <authorList>
            <person name="Probst A.J."/>
            <person name="Ladd B."/>
            <person name="Jarett J.K."/>
            <person name="Geller-Mcgrath D.E."/>
            <person name="Sieber C.M.K."/>
            <person name="Emerson J.B."/>
            <person name="Anantharaman K."/>
            <person name="Thomas B.C."/>
            <person name="Malmstrom R."/>
            <person name="Stieglmeier M."/>
            <person name="Klingl A."/>
            <person name="Woyke T."/>
            <person name="Ryan C.M."/>
            <person name="Banfield J.F."/>
        </authorList>
    </citation>
    <scope>NUCLEOTIDE SEQUENCE [LARGE SCALE GENOMIC DNA]</scope>
</reference>
<dbReference type="InterPro" id="IPR036844">
    <property type="entry name" value="Hint_dom_sf"/>
</dbReference>
<dbReference type="SUPFAM" id="SSF51294">
    <property type="entry name" value="Hedgehog/intein (Hint) domain"/>
    <property type="match status" value="1"/>
</dbReference>
<dbReference type="Gene3D" id="3.10.28.10">
    <property type="entry name" value="Homing endonucleases"/>
    <property type="match status" value="1"/>
</dbReference>
<dbReference type="InterPro" id="IPR036259">
    <property type="entry name" value="MFS_trans_sf"/>
</dbReference>
<evidence type="ECO:0000313" key="12">
    <source>
        <dbReference type="Proteomes" id="UP000229894"/>
    </source>
</evidence>
<dbReference type="GO" id="GO:0004519">
    <property type="term" value="F:endonuclease activity"/>
    <property type="evidence" value="ECO:0007669"/>
    <property type="project" value="InterPro"/>
</dbReference>
<dbReference type="PROSITE" id="PS50817">
    <property type="entry name" value="INTEIN_N_TER"/>
    <property type="match status" value="1"/>
</dbReference>
<dbReference type="Pfam" id="PF17854">
    <property type="entry name" value="FtsK_alpha"/>
    <property type="match status" value="1"/>
</dbReference>
<dbReference type="InterPro" id="IPR050206">
    <property type="entry name" value="FtsK/SpoIIIE/SftA"/>
</dbReference>
<dbReference type="Pfam" id="PF14890">
    <property type="entry name" value="Intein_splicing"/>
    <property type="match status" value="1"/>
</dbReference>
<organism evidence="11 12">
    <name type="scientific">Candidatus Portnoybacteria bacterium CG03_land_8_20_14_0_80_41_10</name>
    <dbReference type="NCBI Taxonomy" id="1974808"/>
    <lineage>
        <taxon>Bacteria</taxon>
        <taxon>Candidatus Portnoyibacteriota</taxon>
    </lineage>
</organism>
<gene>
    <name evidence="11" type="ORF">COS49_00310</name>
</gene>
<dbReference type="Proteomes" id="UP000229894">
    <property type="component" value="Unassembled WGS sequence"/>
</dbReference>
<keyword evidence="8" id="KW-1133">Transmembrane helix</keyword>
<dbReference type="InterPro" id="IPR027417">
    <property type="entry name" value="P-loop_NTPase"/>
</dbReference>
<evidence type="ECO:0000259" key="9">
    <source>
        <dbReference type="PROSITE" id="PS50819"/>
    </source>
</evidence>
<feature type="transmembrane region" description="Helical" evidence="8">
    <location>
        <begin position="138"/>
        <end position="162"/>
    </location>
</feature>
<keyword evidence="8" id="KW-0812">Transmembrane</keyword>
<dbReference type="InterPro" id="IPR004042">
    <property type="entry name" value="Intein_endonuc_central"/>
</dbReference>
<dbReference type="SMART" id="SM00305">
    <property type="entry name" value="HintC"/>
    <property type="match status" value="1"/>
</dbReference>
<accession>A0A2M7BV77</accession>
<dbReference type="InterPro" id="IPR004860">
    <property type="entry name" value="LAGLIDADG_dom"/>
</dbReference>
<keyword evidence="3" id="KW-0068">Autocatalytic cleavage</keyword>
<dbReference type="PROSITE" id="PS50819">
    <property type="entry name" value="INTEIN_ENDONUCLEASE"/>
    <property type="match status" value="1"/>
</dbReference>
<dbReference type="SUPFAM" id="SSF52540">
    <property type="entry name" value="P-loop containing nucleoside triphosphate hydrolases"/>
    <property type="match status" value="2"/>
</dbReference>
<dbReference type="PRINTS" id="PR00379">
    <property type="entry name" value="INTEIN"/>
</dbReference>
<dbReference type="Gene3D" id="2.170.16.10">
    <property type="entry name" value="Hedgehog/Intein (Hint) domain"/>
    <property type="match status" value="2"/>
</dbReference>
<dbReference type="GO" id="GO:0005524">
    <property type="term" value="F:ATP binding"/>
    <property type="evidence" value="ECO:0007669"/>
    <property type="project" value="UniProtKB-UniRule"/>
</dbReference>
<dbReference type="Gene3D" id="3.30.980.40">
    <property type="match status" value="1"/>
</dbReference>
<evidence type="ECO:0000256" key="1">
    <source>
        <dbReference type="ARBA" id="ARBA00006474"/>
    </source>
</evidence>
<proteinExistence type="inferred from homology"/>
<feature type="non-terminal residue" evidence="11">
    <location>
        <position position="956"/>
    </location>
</feature>
<dbReference type="NCBIfam" id="TIGR01445">
    <property type="entry name" value="intein_Nterm"/>
    <property type="match status" value="1"/>
</dbReference>
<keyword evidence="6" id="KW-0238">DNA-binding</keyword>
<dbReference type="Pfam" id="PF01580">
    <property type="entry name" value="FtsK_SpoIIIE"/>
    <property type="match status" value="2"/>
</dbReference>